<evidence type="ECO:0000313" key="7">
    <source>
        <dbReference type="Proteomes" id="UP001054889"/>
    </source>
</evidence>
<keyword evidence="1" id="KW-0479">Metal-binding</keyword>
<evidence type="ECO:0000259" key="5">
    <source>
        <dbReference type="PROSITE" id="PS51523"/>
    </source>
</evidence>
<dbReference type="Pfam" id="PF04770">
    <property type="entry name" value="ZF-HD_dimer"/>
    <property type="match status" value="1"/>
</dbReference>
<dbReference type="PROSITE" id="PS51523">
    <property type="entry name" value="ZF_HD_DIMER"/>
    <property type="match status" value="1"/>
</dbReference>
<keyword evidence="2" id="KW-0863">Zinc-finger</keyword>
<feature type="compositionally biased region" description="Pro residues" evidence="4">
    <location>
        <begin position="80"/>
        <end position="93"/>
    </location>
</feature>
<accession>A0AAV5EXL6</accession>
<evidence type="ECO:0000256" key="1">
    <source>
        <dbReference type="ARBA" id="ARBA00022723"/>
    </source>
</evidence>
<protein>
    <recommendedName>
        <fullName evidence="5">ZF-HD dimerization-type domain-containing protein</fullName>
    </recommendedName>
</protein>
<organism evidence="6 7">
    <name type="scientific">Eleusine coracana subsp. coracana</name>
    <dbReference type="NCBI Taxonomy" id="191504"/>
    <lineage>
        <taxon>Eukaryota</taxon>
        <taxon>Viridiplantae</taxon>
        <taxon>Streptophyta</taxon>
        <taxon>Embryophyta</taxon>
        <taxon>Tracheophyta</taxon>
        <taxon>Spermatophyta</taxon>
        <taxon>Magnoliopsida</taxon>
        <taxon>Liliopsida</taxon>
        <taxon>Poales</taxon>
        <taxon>Poaceae</taxon>
        <taxon>PACMAD clade</taxon>
        <taxon>Chloridoideae</taxon>
        <taxon>Cynodonteae</taxon>
        <taxon>Eleusininae</taxon>
        <taxon>Eleusine</taxon>
    </lineage>
</organism>
<dbReference type="PANTHER" id="PTHR31948">
    <property type="entry name" value="ZINC-FINGER HOMEODOMAIN PROTEIN 2"/>
    <property type="match status" value="1"/>
</dbReference>
<gene>
    <name evidence="6" type="primary">gb15619</name>
    <name evidence="6" type="ORF">PR202_gb15619</name>
</gene>
<comment type="caution">
    <text evidence="6">The sequence shown here is derived from an EMBL/GenBank/DDBJ whole genome shotgun (WGS) entry which is preliminary data.</text>
</comment>
<keyword evidence="3" id="KW-0862">Zinc</keyword>
<dbReference type="GO" id="GO:0008270">
    <property type="term" value="F:zinc ion binding"/>
    <property type="evidence" value="ECO:0007669"/>
    <property type="project" value="UniProtKB-KW"/>
</dbReference>
<dbReference type="GO" id="GO:0050793">
    <property type="term" value="P:regulation of developmental process"/>
    <property type="evidence" value="ECO:0007669"/>
    <property type="project" value="TreeGrafter"/>
</dbReference>
<reference evidence="6" key="2">
    <citation type="submission" date="2021-12" db="EMBL/GenBank/DDBJ databases">
        <title>Resequencing data analysis of finger millet.</title>
        <authorList>
            <person name="Hatakeyama M."/>
            <person name="Aluri S."/>
            <person name="Balachadran M.T."/>
            <person name="Sivarajan S.R."/>
            <person name="Poveda L."/>
            <person name="Shimizu-Inatsugi R."/>
            <person name="Schlapbach R."/>
            <person name="Sreeman S.M."/>
            <person name="Shimizu K.K."/>
        </authorList>
    </citation>
    <scope>NUCLEOTIDE SEQUENCE</scope>
</reference>
<dbReference type="PANTHER" id="PTHR31948:SF128">
    <property type="entry name" value="ZINC-FINGER HOMEODOMAIN PROTEIN 8"/>
    <property type="match status" value="1"/>
</dbReference>
<proteinExistence type="predicted"/>
<evidence type="ECO:0000256" key="4">
    <source>
        <dbReference type="SAM" id="MobiDB-lite"/>
    </source>
</evidence>
<dbReference type="GO" id="GO:0003700">
    <property type="term" value="F:DNA-binding transcription factor activity"/>
    <property type="evidence" value="ECO:0007669"/>
    <property type="project" value="TreeGrafter"/>
</dbReference>
<dbReference type="GO" id="GO:0005634">
    <property type="term" value="C:nucleus"/>
    <property type="evidence" value="ECO:0007669"/>
    <property type="project" value="TreeGrafter"/>
</dbReference>
<dbReference type="GO" id="GO:0000976">
    <property type="term" value="F:transcription cis-regulatory region binding"/>
    <property type="evidence" value="ECO:0007669"/>
    <property type="project" value="TreeGrafter"/>
</dbReference>
<feature type="domain" description="ZF-HD dimerization-type" evidence="5">
    <location>
        <begin position="25"/>
        <end position="71"/>
    </location>
</feature>
<feature type="region of interest" description="Disordered" evidence="4">
    <location>
        <begin position="74"/>
        <end position="133"/>
    </location>
</feature>
<feature type="compositionally biased region" description="Pro residues" evidence="4">
    <location>
        <begin position="110"/>
        <end position="119"/>
    </location>
</feature>
<reference evidence="6" key="1">
    <citation type="journal article" date="2018" name="DNA Res.">
        <title>Multiple hybrid de novo genome assembly of finger millet, an orphan allotetraploid crop.</title>
        <authorList>
            <person name="Hatakeyama M."/>
            <person name="Aluri S."/>
            <person name="Balachadran M.T."/>
            <person name="Sivarajan S.R."/>
            <person name="Patrignani A."/>
            <person name="Gruter S."/>
            <person name="Poveda L."/>
            <person name="Shimizu-Inatsugi R."/>
            <person name="Baeten J."/>
            <person name="Francoijs K.J."/>
            <person name="Nataraja K.N."/>
            <person name="Reddy Y.A.N."/>
            <person name="Phadnis S."/>
            <person name="Ravikumar R.L."/>
            <person name="Schlapbach R."/>
            <person name="Sreeman S.M."/>
            <person name="Shimizu K.K."/>
        </authorList>
    </citation>
    <scope>NUCLEOTIDE SEQUENCE</scope>
</reference>
<keyword evidence="7" id="KW-1185">Reference proteome</keyword>
<dbReference type="Proteomes" id="UP001054889">
    <property type="component" value="Unassembled WGS sequence"/>
</dbReference>
<dbReference type="AlphaFoldDB" id="A0AAV5EXL6"/>
<dbReference type="EMBL" id="BQKI01000079">
    <property type="protein sequence ID" value="GJN27587.1"/>
    <property type="molecule type" value="Genomic_DNA"/>
</dbReference>
<evidence type="ECO:0000256" key="3">
    <source>
        <dbReference type="ARBA" id="ARBA00022833"/>
    </source>
</evidence>
<dbReference type="NCBIfam" id="TIGR01566">
    <property type="entry name" value="ZF_HD_prot_N"/>
    <property type="match status" value="1"/>
</dbReference>
<evidence type="ECO:0000313" key="6">
    <source>
        <dbReference type="EMBL" id="GJN27587.1"/>
    </source>
</evidence>
<sequence length="133" mass="13975">MMEHLSLVPYEAGSGGGGDGGVAKYKECMRNHAAAMGGQAFDGCGEFMPDAPGDSLRCAACGCHRSFHRRAAAAPGPFFFRPPPPPPPPPHPPSHQHNHVAALQAFLPSTPVPPPPPHLALPYHAVPPRRRGA</sequence>
<evidence type="ECO:0000256" key="2">
    <source>
        <dbReference type="ARBA" id="ARBA00022771"/>
    </source>
</evidence>
<name>A0AAV5EXL6_ELECO</name>
<dbReference type="InterPro" id="IPR006456">
    <property type="entry name" value="ZF_HD_homeobox_Cys/His_dimer"/>
</dbReference>